<keyword evidence="1" id="KW-0175">Coiled coil</keyword>
<reference evidence="3" key="1">
    <citation type="submission" date="2021-02" db="EMBL/GenBank/DDBJ databases">
        <authorList>
            <person name="Palmer J.M."/>
        </authorList>
    </citation>
    <scope>NUCLEOTIDE SEQUENCE</scope>
    <source>
        <strain evidence="3">SCRP734</strain>
    </source>
</reference>
<evidence type="ECO:0000313" key="3">
    <source>
        <dbReference type="EMBL" id="KAG7390567.1"/>
    </source>
</evidence>
<comment type="caution">
    <text evidence="3">The sequence shown here is derived from an EMBL/GenBank/DDBJ whole genome shotgun (WGS) entry which is preliminary data.</text>
</comment>
<dbReference type="OrthoDB" id="141873at2759"/>
<evidence type="ECO:0000313" key="4">
    <source>
        <dbReference type="Proteomes" id="UP000694044"/>
    </source>
</evidence>
<feature type="coiled-coil region" evidence="1">
    <location>
        <begin position="302"/>
        <end position="336"/>
    </location>
</feature>
<dbReference type="AlphaFoldDB" id="A0A8T1WAE0"/>
<sequence length="346" mass="37992">MDAWTPQLRSRFRLTRLSPLIHRLISVPSSKRLKAPAIGVAAGPQFPDAPLFESPEELDGFLQRLSPSPDRAEASSRDPRKRRVQPAKPPEPSPRSILRFHSGTTEIPSPTDPVRQTRRRTDDPAMQPVSSSSPDVDDAQAESPCSSPARSEAYSPLRTPMPSPPKSPVPAGFRPDGLMTAGVPPSSFAESKTQDPNPESPLAESRQPEMEDNSHSSAELADSELPPPSSITELWNRLQARDVDRSLEDLDRTRLVAYALLRAPCPTDYASRRDFLSAHSPRELLAMLQTASPAPPGSSQELAELRVQAGKLSRENQALTRRMDSALASSARLEQDLAVVVWERDE</sequence>
<evidence type="ECO:0000256" key="1">
    <source>
        <dbReference type="SAM" id="Coils"/>
    </source>
</evidence>
<feature type="region of interest" description="Disordered" evidence="2">
    <location>
        <begin position="58"/>
        <end position="231"/>
    </location>
</feature>
<gene>
    <name evidence="3" type="ORF">PHYPSEUDO_007507</name>
</gene>
<feature type="compositionally biased region" description="Pro residues" evidence="2">
    <location>
        <begin position="159"/>
        <end position="168"/>
    </location>
</feature>
<dbReference type="Proteomes" id="UP000694044">
    <property type="component" value="Unassembled WGS sequence"/>
</dbReference>
<dbReference type="EMBL" id="JAGDFM010000030">
    <property type="protein sequence ID" value="KAG7390567.1"/>
    <property type="molecule type" value="Genomic_DNA"/>
</dbReference>
<protein>
    <submittedName>
        <fullName evidence="3">Uncharacterized protein</fullName>
    </submittedName>
</protein>
<evidence type="ECO:0000256" key="2">
    <source>
        <dbReference type="SAM" id="MobiDB-lite"/>
    </source>
</evidence>
<accession>A0A8T1WAE0</accession>
<name>A0A8T1WAE0_9STRA</name>
<keyword evidence="4" id="KW-1185">Reference proteome</keyword>
<feature type="compositionally biased region" description="Polar residues" evidence="2">
    <location>
        <begin position="188"/>
        <end position="197"/>
    </location>
</feature>
<proteinExistence type="predicted"/>
<organism evidence="3 4">
    <name type="scientific">Phytophthora pseudosyringae</name>
    <dbReference type="NCBI Taxonomy" id="221518"/>
    <lineage>
        <taxon>Eukaryota</taxon>
        <taxon>Sar</taxon>
        <taxon>Stramenopiles</taxon>
        <taxon>Oomycota</taxon>
        <taxon>Peronosporomycetes</taxon>
        <taxon>Peronosporales</taxon>
        <taxon>Peronosporaceae</taxon>
        <taxon>Phytophthora</taxon>
    </lineage>
</organism>